<evidence type="ECO:0000313" key="4">
    <source>
        <dbReference type="Proteomes" id="UP001160625"/>
    </source>
</evidence>
<dbReference type="PANTHER" id="PTHR30461">
    <property type="entry name" value="DNA-INVERTASE FROM LAMBDOID PROPHAGE"/>
    <property type="match status" value="1"/>
</dbReference>
<evidence type="ECO:0000259" key="2">
    <source>
        <dbReference type="PROSITE" id="PS51737"/>
    </source>
</evidence>
<evidence type="ECO:0000313" key="3">
    <source>
        <dbReference type="EMBL" id="MDH7639964.1"/>
    </source>
</evidence>
<dbReference type="Proteomes" id="UP001160625">
    <property type="component" value="Unassembled WGS sequence"/>
</dbReference>
<dbReference type="SMART" id="SM00857">
    <property type="entry name" value="Resolvase"/>
    <property type="match status" value="1"/>
</dbReference>
<dbReference type="Gene3D" id="3.90.1750.20">
    <property type="entry name" value="Putative Large Serine Recombinase, Chain B, Domain 2"/>
    <property type="match status" value="1"/>
</dbReference>
<dbReference type="Pfam" id="PF07508">
    <property type="entry name" value="Recombinase"/>
    <property type="match status" value="1"/>
</dbReference>
<dbReference type="InterPro" id="IPR006119">
    <property type="entry name" value="Resolv_N"/>
</dbReference>
<dbReference type="PROSITE" id="PS51736">
    <property type="entry name" value="RECOMBINASES_3"/>
    <property type="match status" value="1"/>
</dbReference>
<feature type="domain" description="Recombinase" evidence="2">
    <location>
        <begin position="193"/>
        <end position="316"/>
    </location>
</feature>
<dbReference type="InterPro" id="IPR050639">
    <property type="entry name" value="SSR_resolvase"/>
</dbReference>
<sequence>MVTDDRPVKTVRAAQYVRMSTDNQKYSTQNQADAIAAYAAQKGMEIVRTYADEGCSGLSIAGRESLRRMIEDVRSGSADYDVILVYDISRWGRFQDADESAYYEFICRQAGITVHYCAEQFENDGSLSATLIKSVKRVMAGEYSRELSTKVFAGQCRLITLGYRQGGPAGYGLRRFLVDEHNERKAPLERGEQKSLQTDRVILVPGPPAEVETVRRIYRVFVLQRRSEREIAILLNDERIDTGLGHGWTRGIVHQILTNEKYIGNNVYNRVSFKLKRKRVANPPDMWVRGDGAFEAIVDADFFEAAQHIVAERSRRFTDEQLLTMLRDFQLRKGALSGLVIDEDEDMPSSSAYRHRFGSLVKAYSLIGYDPGRDYRYLETNRALRLMHPGIVADTAAEIERIGGAVAVDPATDLMRVNDEFSVSLVLARCFETAGGSRRWKIRLDAGLAPDITVAVRMSPGNERPRDYYLLPWIDLGGNDALRLADENGTRLDAYRADDLGPLYHLSRRFRLGHAA</sequence>
<dbReference type="Pfam" id="PF00239">
    <property type="entry name" value="Resolvase"/>
    <property type="match status" value="1"/>
</dbReference>
<reference evidence="3" key="1">
    <citation type="submission" date="2023-04" db="EMBL/GenBank/DDBJ databases">
        <title>Sphingomonas sp. MAHUQ-71 isolated from rice field.</title>
        <authorList>
            <person name="Huq M.A."/>
        </authorList>
    </citation>
    <scope>NUCLEOTIDE SEQUENCE</scope>
    <source>
        <strain evidence="3">MAHUQ-71</strain>
    </source>
</reference>
<dbReference type="PANTHER" id="PTHR30461:SF23">
    <property type="entry name" value="DNA RECOMBINASE-RELATED"/>
    <property type="match status" value="1"/>
</dbReference>
<accession>A0ABT6N4Q4</accession>
<dbReference type="InterPro" id="IPR038109">
    <property type="entry name" value="DNA_bind_recomb_sf"/>
</dbReference>
<dbReference type="EMBL" id="JARYGZ010000002">
    <property type="protein sequence ID" value="MDH7639964.1"/>
    <property type="molecule type" value="Genomic_DNA"/>
</dbReference>
<dbReference type="Gene3D" id="3.40.50.1390">
    <property type="entry name" value="Resolvase, N-terminal catalytic domain"/>
    <property type="match status" value="1"/>
</dbReference>
<comment type="caution">
    <text evidence="3">The sequence shown here is derived from an EMBL/GenBank/DDBJ whole genome shotgun (WGS) entry which is preliminary data.</text>
</comment>
<dbReference type="SUPFAM" id="SSF53041">
    <property type="entry name" value="Resolvase-like"/>
    <property type="match status" value="1"/>
</dbReference>
<name>A0ABT6N4Q4_9SPHN</name>
<dbReference type="InterPro" id="IPR011109">
    <property type="entry name" value="DNA_bind_recombinase_dom"/>
</dbReference>
<protein>
    <submittedName>
        <fullName evidence="3">Recombinase family protein</fullName>
    </submittedName>
</protein>
<proteinExistence type="predicted"/>
<dbReference type="PROSITE" id="PS51737">
    <property type="entry name" value="RECOMBINASE_DNA_BIND"/>
    <property type="match status" value="1"/>
</dbReference>
<gene>
    <name evidence="3" type="ORF">QGN17_14605</name>
</gene>
<dbReference type="InterPro" id="IPR036162">
    <property type="entry name" value="Resolvase-like_N_sf"/>
</dbReference>
<dbReference type="RefSeq" id="WP_281045328.1">
    <property type="nucleotide sequence ID" value="NZ_JARYGZ010000002.1"/>
</dbReference>
<evidence type="ECO:0000259" key="1">
    <source>
        <dbReference type="PROSITE" id="PS51736"/>
    </source>
</evidence>
<dbReference type="CDD" id="cd00338">
    <property type="entry name" value="Ser_Recombinase"/>
    <property type="match status" value="1"/>
</dbReference>
<feature type="domain" description="Resolvase/invertase-type recombinase catalytic" evidence="1">
    <location>
        <begin position="12"/>
        <end position="166"/>
    </location>
</feature>
<organism evidence="3 4">
    <name type="scientific">Sphingomonas oryzagri</name>
    <dbReference type="NCBI Taxonomy" id="3042314"/>
    <lineage>
        <taxon>Bacteria</taxon>
        <taxon>Pseudomonadati</taxon>
        <taxon>Pseudomonadota</taxon>
        <taxon>Alphaproteobacteria</taxon>
        <taxon>Sphingomonadales</taxon>
        <taxon>Sphingomonadaceae</taxon>
        <taxon>Sphingomonas</taxon>
    </lineage>
</organism>
<keyword evidence="4" id="KW-1185">Reference proteome</keyword>